<protein>
    <submittedName>
        <fullName evidence="1">Uncharacterized protein</fullName>
    </submittedName>
</protein>
<dbReference type="EMBL" id="CP121780">
    <property type="protein sequence ID" value="WMG20166.1"/>
    <property type="molecule type" value="Genomic_DNA"/>
</dbReference>
<gene>
    <name evidence="1" type="ORF">QBJ73_19540</name>
</gene>
<keyword evidence="2" id="KW-1185">Reference proteome</keyword>
<evidence type="ECO:0000313" key="1">
    <source>
        <dbReference type="EMBL" id="WMG20166.1"/>
    </source>
</evidence>
<accession>A0AAJ6LH32</accession>
<evidence type="ECO:0000313" key="2">
    <source>
        <dbReference type="Proteomes" id="UP001244586"/>
    </source>
</evidence>
<keyword evidence="1" id="KW-0614">Plasmid</keyword>
<dbReference type="Proteomes" id="UP001244586">
    <property type="component" value="Plasmid pAYTCM-4"/>
</dbReference>
<organism evidence="1 2">
    <name type="scientific">Acinetobacter johnsonii</name>
    <dbReference type="NCBI Taxonomy" id="40214"/>
    <lineage>
        <taxon>Bacteria</taxon>
        <taxon>Pseudomonadati</taxon>
        <taxon>Pseudomonadota</taxon>
        <taxon>Gammaproteobacteria</taxon>
        <taxon>Moraxellales</taxon>
        <taxon>Moraxellaceae</taxon>
        <taxon>Acinetobacter</taxon>
    </lineage>
</organism>
<dbReference type="AlphaFoldDB" id="A0AAJ6LH32"/>
<dbReference type="RefSeq" id="WP_049069509.1">
    <property type="nucleotide sequence ID" value="NZ_CANMLB010000043.1"/>
</dbReference>
<sequence>MNLIARKSYPALDCILWDTKADQITAETAFHLYEKRWKFIQQDKLTREEKTLIERLTNIIGHGLFLPA</sequence>
<name>A0AAJ6LH32_ACIJO</name>
<geneLocation type="plasmid" evidence="1 2">
    <name>pAYTCM-4</name>
</geneLocation>
<proteinExistence type="predicted"/>
<reference evidence="1 2" key="1">
    <citation type="submission" date="2023-04" db="EMBL/GenBank/DDBJ databases">
        <title>Acinetobacter johnsonii isolate AYTCM encoding NDM-1, OXA-58 and PER-1.</title>
        <authorList>
            <person name="Tian C."/>
            <person name="Wang S."/>
            <person name="Fan X."/>
            <person name="Xia D."/>
        </authorList>
    </citation>
    <scope>NUCLEOTIDE SEQUENCE [LARGE SCALE GENOMIC DNA]</scope>
    <source>
        <strain evidence="1 2">AYTCM</strain>
        <plasmid evidence="1 2">pAYTCM-4</plasmid>
    </source>
</reference>